<feature type="region of interest" description="Disordered" evidence="1">
    <location>
        <begin position="69"/>
        <end position="486"/>
    </location>
</feature>
<feature type="compositionally biased region" description="Polar residues" evidence="1">
    <location>
        <begin position="70"/>
        <end position="80"/>
    </location>
</feature>
<dbReference type="AlphaFoldDB" id="A2DRH9"/>
<feature type="compositionally biased region" description="Polar residues" evidence="1">
    <location>
        <begin position="166"/>
        <end position="182"/>
    </location>
</feature>
<accession>A2DRH9</accession>
<reference evidence="2" key="2">
    <citation type="journal article" date="2007" name="Science">
        <title>Draft genome sequence of the sexually transmitted pathogen Trichomonas vaginalis.</title>
        <authorList>
            <person name="Carlton J.M."/>
            <person name="Hirt R.P."/>
            <person name="Silva J.C."/>
            <person name="Delcher A.L."/>
            <person name="Schatz M."/>
            <person name="Zhao Q."/>
            <person name="Wortman J.R."/>
            <person name="Bidwell S.L."/>
            <person name="Alsmark U.C.M."/>
            <person name="Besteiro S."/>
            <person name="Sicheritz-Ponten T."/>
            <person name="Noel C.J."/>
            <person name="Dacks J.B."/>
            <person name="Foster P.G."/>
            <person name="Simillion C."/>
            <person name="Van de Peer Y."/>
            <person name="Miranda-Saavedra D."/>
            <person name="Barton G.J."/>
            <person name="Westrop G.D."/>
            <person name="Mueller S."/>
            <person name="Dessi D."/>
            <person name="Fiori P.L."/>
            <person name="Ren Q."/>
            <person name="Paulsen I."/>
            <person name="Zhang H."/>
            <person name="Bastida-Corcuera F.D."/>
            <person name="Simoes-Barbosa A."/>
            <person name="Brown M.T."/>
            <person name="Hayes R.D."/>
            <person name="Mukherjee M."/>
            <person name="Okumura C.Y."/>
            <person name="Schneider R."/>
            <person name="Smith A.J."/>
            <person name="Vanacova S."/>
            <person name="Villalvazo M."/>
            <person name="Haas B.J."/>
            <person name="Pertea M."/>
            <person name="Feldblyum T.V."/>
            <person name="Utterback T.R."/>
            <person name="Shu C.L."/>
            <person name="Osoegawa K."/>
            <person name="de Jong P.J."/>
            <person name="Hrdy I."/>
            <person name="Horvathova L."/>
            <person name="Zubacova Z."/>
            <person name="Dolezal P."/>
            <person name="Malik S.B."/>
            <person name="Logsdon J.M. Jr."/>
            <person name="Henze K."/>
            <person name="Gupta A."/>
            <person name="Wang C.C."/>
            <person name="Dunne R.L."/>
            <person name="Upcroft J.A."/>
            <person name="Upcroft P."/>
            <person name="White O."/>
            <person name="Salzberg S.L."/>
            <person name="Tang P."/>
            <person name="Chiu C.-H."/>
            <person name="Lee Y.-S."/>
            <person name="Embley T.M."/>
            <person name="Coombs G.H."/>
            <person name="Mottram J.C."/>
            <person name="Tachezy J."/>
            <person name="Fraser-Liggett C.M."/>
            <person name="Johnson P.J."/>
        </authorList>
    </citation>
    <scope>NUCLEOTIDE SEQUENCE [LARGE SCALE GENOMIC DNA]</scope>
    <source>
        <strain evidence="2">G3</strain>
    </source>
</reference>
<feature type="compositionally biased region" description="Basic and acidic residues" evidence="1">
    <location>
        <begin position="89"/>
        <end position="98"/>
    </location>
</feature>
<feature type="compositionally biased region" description="Polar residues" evidence="1">
    <location>
        <begin position="200"/>
        <end position="214"/>
    </location>
</feature>
<gene>
    <name evidence="2" type="ORF">TVAG_280580</name>
</gene>
<dbReference type="InParanoid" id="A2DRH9"/>
<feature type="compositionally biased region" description="Acidic residues" evidence="1">
    <location>
        <begin position="293"/>
        <end position="302"/>
    </location>
</feature>
<organism evidence="2 3">
    <name type="scientific">Trichomonas vaginalis (strain ATCC PRA-98 / G3)</name>
    <dbReference type="NCBI Taxonomy" id="412133"/>
    <lineage>
        <taxon>Eukaryota</taxon>
        <taxon>Metamonada</taxon>
        <taxon>Parabasalia</taxon>
        <taxon>Trichomonadida</taxon>
        <taxon>Trichomonadidae</taxon>
        <taxon>Trichomonas</taxon>
    </lineage>
</organism>
<evidence type="ECO:0000313" key="3">
    <source>
        <dbReference type="Proteomes" id="UP000001542"/>
    </source>
</evidence>
<dbReference type="Proteomes" id="UP000001542">
    <property type="component" value="Unassembled WGS sequence"/>
</dbReference>
<protein>
    <submittedName>
        <fullName evidence="2">Uncharacterized protein</fullName>
    </submittedName>
</protein>
<feature type="compositionally biased region" description="Pro residues" evidence="1">
    <location>
        <begin position="110"/>
        <end position="122"/>
    </location>
</feature>
<evidence type="ECO:0000313" key="2">
    <source>
        <dbReference type="EMBL" id="EAY16942.1"/>
    </source>
</evidence>
<reference evidence="2" key="1">
    <citation type="submission" date="2006-10" db="EMBL/GenBank/DDBJ databases">
        <authorList>
            <person name="Amadeo P."/>
            <person name="Zhao Q."/>
            <person name="Wortman J."/>
            <person name="Fraser-Liggett C."/>
            <person name="Carlton J."/>
        </authorList>
    </citation>
    <scope>NUCLEOTIDE SEQUENCE</scope>
    <source>
        <strain evidence="2">G3</strain>
    </source>
</reference>
<dbReference type="KEGG" id="tva:4774955"/>
<dbReference type="VEuPathDB" id="TrichDB:TVAG_280580"/>
<feature type="compositionally biased region" description="Basic and acidic residues" evidence="1">
    <location>
        <begin position="382"/>
        <end position="396"/>
    </location>
</feature>
<feature type="compositionally biased region" description="Low complexity" evidence="1">
    <location>
        <begin position="215"/>
        <end position="234"/>
    </location>
</feature>
<feature type="compositionally biased region" description="Acidic residues" evidence="1">
    <location>
        <begin position="266"/>
        <end position="283"/>
    </location>
</feature>
<proteinExistence type="predicted"/>
<name>A2DRH9_TRIV3</name>
<dbReference type="EMBL" id="DS113236">
    <property type="protein sequence ID" value="EAY16942.1"/>
    <property type="molecule type" value="Genomic_DNA"/>
</dbReference>
<dbReference type="VEuPathDB" id="TrichDB:TVAGG3_0697420"/>
<feature type="compositionally biased region" description="Low complexity" evidence="1">
    <location>
        <begin position="335"/>
        <end position="346"/>
    </location>
</feature>
<evidence type="ECO:0000256" key="1">
    <source>
        <dbReference type="SAM" id="MobiDB-lite"/>
    </source>
</evidence>
<sequence length="922" mass="104880">MSSFVTVKWMEQKKKVAKKAFLPPALTGLKLQLARLFDIRPPMKIEAIYDPDGNLINSISDIISGMELMFSTNPPEQNNQESDDEVYLEEEKTPEKPRNPPKFVVGPKKIQPPPGHQKPIIPPQRRRRESEEVATEEEEESHEEQNNIQKQPKSKKSSISKADVPLSNSTFTSRASMSSPKSKGNKNDQEIENNADDQPKSSLNKPNSHASSRRSLTASLNSNKNSLKPSNTNNQTKYQEIDEEANENMVSDMVEAMENTISREIDPDDEDIPISNEEGDDEYERSQEKTLDDENQLQNEEDQIIKETNRKIEESPKTEKVGPRYSPLNPKYSPKSLSGISSPTKSSPKKEEKGQKPKLEVQKDENLKDLDTNEYFNDQSEMTEKSFVEKPNESRQKSPPRSLNRNKSPTNAGNKEQPPMSSPTVNNPPPNSSPKRTPSSQKGIKFSNTESALLNVDLAPRESPKPKAPERSVVSDSKHTTPEELLDPSEIEKKRLEKLGINHDNIIQSSLAATREEIVSEDDFRQALYAVSPIMQRAMSELSNLEQIQLREILRSQLKFLGELPSFSQNLERNCFEFLNTIMTYSRTGSVQNVHAALVGPRSSGKSTVLRIVFKKLLNMMAANGTLKHTFCFFIDAKDLLKDTVLDIYLTIVRNTIAQMAAQRLDFRQHADLLLGYYEKFLTLDNITPLPPKFALEDDFRGAAFILQEMNETLFTTLNKQKDIERFMMNAVVIPLTFSQAFGYSKIVFGVDHMDVLDVNMPEAHYSSQVPLIEYFKMMISDGFYIISCEDEERLYSTLDSITEQGIKLLSQTTFTPIYDMDQDDRNVNDVTFLLNVEGEKSSVQLRLGDCGGCSGYVSKWNEIATDGKTMFYQLQKEKKQTRQIMKMKLQLLKKLRTFASTIFEDNFENKLKDFEVQVNEN</sequence>
<feature type="compositionally biased region" description="Basic and acidic residues" evidence="1">
    <location>
        <begin position="348"/>
        <end position="371"/>
    </location>
</feature>
<feature type="compositionally biased region" description="Basic and acidic residues" evidence="1">
    <location>
        <begin position="303"/>
        <end position="322"/>
    </location>
</feature>
<feature type="compositionally biased region" description="Polar residues" evidence="1">
    <location>
        <begin position="397"/>
        <end position="414"/>
    </location>
</feature>
<feature type="compositionally biased region" description="Basic and acidic residues" evidence="1">
    <location>
        <begin position="459"/>
        <end position="470"/>
    </location>
</feature>
<keyword evidence="3" id="KW-1185">Reference proteome</keyword>
<dbReference type="RefSeq" id="XP_001329165.1">
    <property type="nucleotide sequence ID" value="XM_001329130.1"/>
</dbReference>
<feature type="compositionally biased region" description="Acidic residues" evidence="1">
    <location>
        <begin position="132"/>
        <end position="142"/>
    </location>
</feature>